<dbReference type="EMBL" id="JAGIOO010000001">
    <property type="protein sequence ID" value="MBP2479285.1"/>
    <property type="molecule type" value="Genomic_DNA"/>
</dbReference>
<evidence type="ECO:0000259" key="5">
    <source>
        <dbReference type="Pfam" id="PF03466"/>
    </source>
</evidence>
<gene>
    <name evidence="6" type="ORF">JOF53_008157</name>
</gene>
<name>A0ABS5ARV0_9PSEU</name>
<dbReference type="Gene3D" id="3.40.190.10">
    <property type="entry name" value="Periplasmic binding protein-like II"/>
    <property type="match status" value="1"/>
</dbReference>
<keyword evidence="4" id="KW-0804">Transcription</keyword>
<dbReference type="PANTHER" id="PTHR30346:SF30">
    <property type="entry name" value="SMALL NEUTRAL PROTEASE REGULATORY PROTEIN"/>
    <property type="match status" value="1"/>
</dbReference>
<dbReference type="Proteomes" id="UP001519363">
    <property type="component" value="Unassembled WGS sequence"/>
</dbReference>
<feature type="domain" description="LysR substrate-binding" evidence="5">
    <location>
        <begin position="13"/>
        <end position="76"/>
    </location>
</feature>
<organism evidence="6 7">
    <name type="scientific">Crossiella equi</name>
    <dbReference type="NCBI Taxonomy" id="130796"/>
    <lineage>
        <taxon>Bacteria</taxon>
        <taxon>Bacillati</taxon>
        <taxon>Actinomycetota</taxon>
        <taxon>Actinomycetes</taxon>
        <taxon>Pseudonocardiales</taxon>
        <taxon>Pseudonocardiaceae</taxon>
        <taxon>Crossiella</taxon>
    </lineage>
</organism>
<protein>
    <submittedName>
        <fullName evidence="6">DNA-binding transcriptional LysR family regulator</fullName>
    </submittedName>
</protein>
<keyword evidence="3 6" id="KW-0238">DNA-binding</keyword>
<evidence type="ECO:0000256" key="2">
    <source>
        <dbReference type="ARBA" id="ARBA00023015"/>
    </source>
</evidence>
<dbReference type="SUPFAM" id="SSF53850">
    <property type="entry name" value="Periplasmic binding protein-like II"/>
    <property type="match status" value="1"/>
</dbReference>
<evidence type="ECO:0000256" key="3">
    <source>
        <dbReference type="ARBA" id="ARBA00023125"/>
    </source>
</evidence>
<reference evidence="6 7" key="1">
    <citation type="submission" date="2021-03" db="EMBL/GenBank/DDBJ databases">
        <title>Sequencing the genomes of 1000 actinobacteria strains.</title>
        <authorList>
            <person name="Klenk H.-P."/>
        </authorList>
    </citation>
    <scope>NUCLEOTIDE SEQUENCE [LARGE SCALE GENOMIC DNA]</scope>
    <source>
        <strain evidence="6 7">DSM 44580</strain>
    </source>
</reference>
<dbReference type="PANTHER" id="PTHR30346">
    <property type="entry name" value="TRANSCRIPTIONAL DUAL REGULATOR HCAR-RELATED"/>
    <property type="match status" value="1"/>
</dbReference>
<sequence>MGWARVDAARAARGKTGQLRVGFIGSALLAPLPGVIGRFRRTHPDVRLTLQELDSPASAAALLSGDLDVPVGREERSASPAWPSVS</sequence>
<dbReference type="InterPro" id="IPR005119">
    <property type="entry name" value="LysR_subst-bd"/>
</dbReference>
<accession>A0ABS5ARV0</accession>
<evidence type="ECO:0000313" key="7">
    <source>
        <dbReference type="Proteomes" id="UP001519363"/>
    </source>
</evidence>
<keyword evidence="2" id="KW-0805">Transcription regulation</keyword>
<dbReference type="Pfam" id="PF03466">
    <property type="entry name" value="LysR_substrate"/>
    <property type="match status" value="1"/>
</dbReference>
<comment type="similarity">
    <text evidence="1">Belongs to the LysR transcriptional regulatory family.</text>
</comment>
<keyword evidence="7" id="KW-1185">Reference proteome</keyword>
<evidence type="ECO:0000313" key="6">
    <source>
        <dbReference type="EMBL" id="MBP2479285.1"/>
    </source>
</evidence>
<evidence type="ECO:0000256" key="1">
    <source>
        <dbReference type="ARBA" id="ARBA00009437"/>
    </source>
</evidence>
<proteinExistence type="inferred from homology"/>
<dbReference type="GO" id="GO:0003677">
    <property type="term" value="F:DNA binding"/>
    <property type="evidence" value="ECO:0007669"/>
    <property type="project" value="UniProtKB-KW"/>
</dbReference>
<evidence type="ECO:0000256" key="4">
    <source>
        <dbReference type="ARBA" id="ARBA00023163"/>
    </source>
</evidence>
<comment type="caution">
    <text evidence="6">The sequence shown here is derived from an EMBL/GenBank/DDBJ whole genome shotgun (WGS) entry which is preliminary data.</text>
</comment>